<dbReference type="Gene3D" id="3.90.226.10">
    <property type="entry name" value="2-enoyl-CoA Hydratase, Chain A, domain 1"/>
    <property type="match status" value="1"/>
</dbReference>
<organism evidence="2 3">
    <name type="scientific">Edaphosphingomonas laterariae</name>
    <dbReference type="NCBI Taxonomy" id="861865"/>
    <lineage>
        <taxon>Bacteria</taxon>
        <taxon>Pseudomonadati</taxon>
        <taxon>Pseudomonadota</taxon>
        <taxon>Alphaproteobacteria</taxon>
        <taxon>Sphingomonadales</taxon>
        <taxon>Rhizorhabdaceae</taxon>
        <taxon>Edaphosphingomonas</taxon>
    </lineage>
</organism>
<reference evidence="3" key="1">
    <citation type="submission" date="2017-06" db="EMBL/GenBank/DDBJ databases">
        <authorList>
            <person name="Varghese N."/>
            <person name="Submissions S."/>
        </authorList>
    </citation>
    <scope>NUCLEOTIDE SEQUENCE [LARGE SCALE GENOMIC DNA]</scope>
    <source>
        <strain evidence="3">LNB2</strain>
    </source>
</reference>
<sequence length="183" mass="19775">MNRKLFALARDNAGRGSGIRSEAAGDTATIYIYDVIDAYWGVSAADVAAELGKIDAKNITVRINTPGGDVFEARAIMTLLVEHPATVTAKIDGVAASAGSVIALAADTVEIADGGFYMIHKGWTFLLVNIKKCGENSQKSAIFRGLRPPFSWSRRWTKRNSRTRRNPTIINPGRLGHDARSDA</sequence>
<dbReference type="SUPFAM" id="SSF52096">
    <property type="entry name" value="ClpP/crotonase"/>
    <property type="match status" value="1"/>
</dbReference>
<name>A0A239JKY4_9SPHN</name>
<dbReference type="Proteomes" id="UP000198281">
    <property type="component" value="Unassembled WGS sequence"/>
</dbReference>
<dbReference type="InterPro" id="IPR029045">
    <property type="entry name" value="ClpP/crotonase-like_dom_sf"/>
</dbReference>
<dbReference type="OrthoDB" id="9806592at2"/>
<feature type="region of interest" description="Disordered" evidence="1">
    <location>
        <begin position="157"/>
        <end position="183"/>
    </location>
</feature>
<evidence type="ECO:0000256" key="1">
    <source>
        <dbReference type="SAM" id="MobiDB-lite"/>
    </source>
</evidence>
<dbReference type="Pfam" id="PF00574">
    <property type="entry name" value="CLP_protease"/>
    <property type="match status" value="1"/>
</dbReference>
<dbReference type="CDD" id="cd07016">
    <property type="entry name" value="S14_ClpP_1"/>
    <property type="match status" value="1"/>
</dbReference>
<keyword evidence="3" id="KW-1185">Reference proteome</keyword>
<dbReference type="InterPro" id="IPR023562">
    <property type="entry name" value="ClpP/TepA"/>
</dbReference>
<keyword evidence="2" id="KW-0645">Protease</keyword>
<dbReference type="GO" id="GO:0008233">
    <property type="term" value="F:peptidase activity"/>
    <property type="evidence" value="ECO:0007669"/>
    <property type="project" value="UniProtKB-KW"/>
</dbReference>
<evidence type="ECO:0000313" key="2">
    <source>
        <dbReference type="EMBL" id="SNT05973.1"/>
    </source>
</evidence>
<dbReference type="RefSeq" id="WP_089221031.1">
    <property type="nucleotide sequence ID" value="NZ_FZOS01000035.1"/>
</dbReference>
<keyword evidence="2" id="KW-0378">Hydrolase</keyword>
<dbReference type="AlphaFoldDB" id="A0A239JKY4"/>
<protein>
    <submittedName>
        <fullName evidence="2">Clp protease</fullName>
    </submittedName>
</protein>
<evidence type="ECO:0000313" key="3">
    <source>
        <dbReference type="Proteomes" id="UP000198281"/>
    </source>
</evidence>
<accession>A0A239JKY4</accession>
<dbReference type="GO" id="GO:0006508">
    <property type="term" value="P:proteolysis"/>
    <property type="evidence" value="ECO:0007669"/>
    <property type="project" value="UniProtKB-KW"/>
</dbReference>
<proteinExistence type="predicted"/>
<dbReference type="EMBL" id="FZOS01000035">
    <property type="protein sequence ID" value="SNT05973.1"/>
    <property type="molecule type" value="Genomic_DNA"/>
</dbReference>
<gene>
    <name evidence="2" type="ORF">SAMN06295912_13534</name>
</gene>